<keyword evidence="11 12" id="KW-0472">Membrane</keyword>
<evidence type="ECO:0000313" key="14">
    <source>
        <dbReference type="EMBL" id="PKQ63979.1"/>
    </source>
</evidence>
<name>A0A2N3I0X6_9BACT</name>
<dbReference type="Pfam" id="PF02518">
    <property type="entry name" value="HATPase_c"/>
    <property type="match status" value="1"/>
</dbReference>
<dbReference type="SUPFAM" id="SSF47384">
    <property type="entry name" value="Homodimeric domain of signal transducing histidine kinase"/>
    <property type="match status" value="1"/>
</dbReference>
<evidence type="ECO:0000256" key="3">
    <source>
        <dbReference type="ARBA" id="ARBA00012438"/>
    </source>
</evidence>
<dbReference type="EC" id="2.7.13.3" evidence="3"/>
<dbReference type="InterPro" id="IPR050736">
    <property type="entry name" value="Sensor_HK_Regulatory"/>
</dbReference>
<dbReference type="PANTHER" id="PTHR43711">
    <property type="entry name" value="TWO-COMPONENT HISTIDINE KINASE"/>
    <property type="match status" value="1"/>
</dbReference>
<keyword evidence="12" id="KW-1133">Transmembrane helix</keyword>
<evidence type="ECO:0000256" key="5">
    <source>
        <dbReference type="ARBA" id="ARBA00022553"/>
    </source>
</evidence>
<keyword evidence="5" id="KW-0597">Phosphoprotein</keyword>
<evidence type="ECO:0000256" key="2">
    <source>
        <dbReference type="ARBA" id="ARBA00004236"/>
    </source>
</evidence>
<feature type="transmembrane region" description="Helical" evidence="12">
    <location>
        <begin position="94"/>
        <end position="113"/>
    </location>
</feature>
<keyword evidence="9" id="KW-0067">ATP-binding</keyword>
<keyword evidence="8" id="KW-0418">Kinase</keyword>
<dbReference type="PANTHER" id="PTHR43711:SF1">
    <property type="entry name" value="HISTIDINE KINASE 1"/>
    <property type="match status" value="1"/>
</dbReference>
<evidence type="ECO:0000256" key="10">
    <source>
        <dbReference type="ARBA" id="ARBA00023012"/>
    </source>
</evidence>
<keyword evidence="15" id="KW-1185">Reference proteome</keyword>
<sequence>MELDYPTILFFFVLTNIFNIALFTYQYFFHHKKWYLSVFILGLLFQTIALILIAKRSALPFLYTVQISNFFFFSSFALTTYGLVSFDGKIRKNLLTVFVVSTILFYSSFLVVAESDIRRLIIQIIACSFFYGIGSFYLFNFENKYKFANIISMALFIFAAFQLYRANVLYQINQPYNFLKGSTIDNWYLIISLFSVSTFRIGFIMLLKERDEQTILLKNKIIQEDKLKLEKLNRTKDKLFSIVAHDLRSPVSTISGFSEMLISNLKDFSTTKSEKYLGIINSTAHNTLILLDNLLNWANSQTGQIKFNPQKLELTSVVQEIVDLSTSTAIAKGISLVQNKSEEVEVYADEALLKTILRNLITNAIKFTNPGGNVKVIAKKEQTKVEFVISDTGVGMEEDTVSKLFGKEANETSIGTANEKGTGLGLLLCKELVEKHGGEISVESELGKGSVFKFTLPLYKPACA</sequence>
<evidence type="ECO:0000256" key="12">
    <source>
        <dbReference type="SAM" id="Phobius"/>
    </source>
</evidence>
<dbReference type="InterPro" id="IPR004358">
    <property type="entry name" value="Sig_transdc_His_kin-like_C"/>
</dbReference>
<dbReference type="RefSeq" id="WP_101260927.1">
    <property type="nucleotide sequence ID" value="NZ_MVDD01000004.1"/>
</dbReference>
<dbReference type="FunFam" id="3.30.565.10:FF:000023">
    <property type="entry name" value="PAS domain-containing sensor histidine kinase"/>
    <property type="match status" value="1"/>
</dbReference>
<dbReference type="GO" id="GO:0005886">
    <property type="term" value="C:plasma membrane"/>
    <property type="evidence" value="ECO:0007669"/>
    <property type="project" value="UniProtKB-SubCell"/>
</dbReference>
<accession>A0A2N3I0X6</accession>
<evidence type="ECO:0000256" key="7">
    <source>
        <dbReference type="ARBA" id="ARBA00022741"/>
    </source>
</evidence>
<feature type="transmembrane region" description="Helical" evidence="12">
    <location>
        <begin position="61"/>
        <end position="82"/>
    </location>
</feature>
<feature type="transmembrane region" description="Helical" evidence="12">
    <location>
        <begin position="120"/>
        <end position="139"/>
    </location>
</feature>
<feature type="domain" description="Histidine kinase" evidence="13">
    <location>
        <begin position="242"/>
        <end position="460"/>
    </location>
</feature>
<proteinExistence type="predicted"/>
<evidence type="ECO:0000256" key="4">
    <source>
        <dbReference type="ARBA" id="ARBA00022475"/>
    </source>
</evidence>
<dbReference type="EMBL" id="MVDD01000004">
    <property type="protein sequence ID" value="PKQ63979.1"/>
    <property type="molecule type" value="Genomic_DNA"/>
</dbReference>
<dbReference type="Gene3D" id="3.30.565.10">
    <property type="entry name" value="Histidine kinase-like ATPase, C-terminal domain"/>
    <property type="match status" value="1"/>
</dbReference>
<keyword evidence="10" id="KW-0902">Two-component regulatory system</keyword>
<dbReference type="GO" id="GO:0000155">
    <property type="term" value="F:phosphorelay sensor kinase activity"/>
    <property type="evidence" value="ECO:0007669"/>
    <property type="project" value="InterPro"/>
</dbReference>
<reference evidence="14 15" key="1">
    <citation type="journal article" date="2017" name="Front. Microbiol.">
        <title>Labilibaculum manganireducens gen. nov., sp. nov. and Labilibaculum filiforme sp. nov., Novel Bacteroidetes Isolated from Subsurface Sediments of the Baltic Sea.</title>
        <authorList>
            <person name="Vandieken V."/>
            <person name="Marshall I.P."/>
            <person name="Niemann H."/>
            <person name="Engelen B."/>
            <person name="Cypionka H."/>
        </authorList>
    </citation>
    <scope>NUCLEOTIDE SEQUENCE [LARGE SCALE GENOMIC DNA]</scope>
    <source>
        <strain evidence="14 15">59.16B</strain>
    </source>
</reference>
<keyword evidence="7" id="KW-0547">Nucleotide-binding</keyword>
<gene>
    <name evidence="14" type="ORF">BZG02_08175</name>
</gene>
<comment type="caution">
    <text evidence="14">The sequence shown here is derived from an EMBL/GenBank/DDBJ whole genome shotgun (WGS) entry which is preliminary data.</text>
</comment>
<feature type="transmembrane region" description="Helical" evidence="12">
    <location>
        <begin position="34"/>
        <end position="54"/>
    </location>
</feature>
<comment type="catalytic activity">
    <reaction evidence="1">
        <text>ATP + protein L-histidine = ADP + protein N-phospho-L-histidine.</text>
        <dbReference type="EC" id="2.7.13.3"/>
    </reaction>
</comment>
<feature type="transmembrane region" description="Helical" evidence="12">
    <location>
        <begin position="145"/>
        <end position="166"/>
    </location>
</feature>
<dbReference type="Gene3D" id="1.10.287.130">
    <property type="match status" value="1"/>
</dbReference>
<evidence type="ECO:0000256" key="8">
    <source>
        <dbReference type="ARBA" id="ARBA00022777"/>
    </source>
</evidence>
<dbReference type="SUPFAM" id="SSF55874">
    <property type="entry name" value="ATPase domain of HSP90 chaperone/DNA topoisomerase II/histidine kinase"/>
    <property type="match status" value="1"/>
</dbReference>
<dbReference type="Pfam" id="PF00512">
    <property type="entry name" value="HisKA"/>
    <property type="match status" value="1"/>
</dbReference>
<keyword evidence="12" id="KW-0812">Transmembrane</keyword>
<protein>
    <recommendedName>
        <fullName evidence="3">histidine kinase</fullName>
        <ecNumber evidence="3">2.7.13.3</ecNumber>
    </recommendedName>
</protein>
<dbReference type="InterPro" id="IPR036890">
    <property type="entry name" value="HATPase_C_sf"/>
</dbReference>
<dbReference type="SMART" id="SM00387">
    <property type="entry name" value="HATPase_c"/>
    <property type="match status" value="1"/>
</dbReference>
<evidence type="ECO:0000256" key="6">
    <source>
        <dbReference type="ARBA" id="ARBA00022679"/>
    </source>
</evidence>
<feature type="transmembrane region" description="Helical" evidence="12">
    <location>
        <begin position="7"/>
        <end position="28"/>
    </location>
</feature>
<dbReference type="OrthoDB" id="9781208at2"/>
<dbReference type="InterPro" id="IPR003661">
    <property type="entry name" value="HisK_dim/P_dom"/>
</dbReference>
<keyword evidence="4" id="KW-1003">Cell membrane</keyword>
<dbReference type="PROSITE" id="PS50109">
    <property type="entry name" value="HIS_KIN"/>
    <property type="match status" value="1"/>
</dbReference>
<dbReference type="CDD" id="cd00082">
    <property type="entry name" value="HisKA"/>
    <property type="match status" value="1"/>
</dbReference>
<evidence type="ECO:0000259" key="13">
    <source>
        <dbReference type="PROSITE" id="PS50109"/>
    </source>
</evidence>
<keyword evidence="6" id="KW-0808">Transferase</keyword>
<dbReference type="PRINTS" id="PR00344">
    <property type="entry name" value="BCTRLSENSOR"/>
</dbReference>
<evidence type="ECO:0000256" key="11">
    <source>
        <dbReference type="ARBA" id="ARBA00023136"/>
    </source>
</evidence>
<comment type="subcellular location">
    <subcellularLocation>
        <location evidence="2">Cell membrane</location>
    </subcellularLocation>
</comment>
<evidence type="ECO:0000256" key="1">
    <source>
        <dbReference type="ARBA" id="ARBA00000085"/>
    </source>
</evidence>
<feature type="transmembrane region" description="Helical" evidence="12">
    <location>
        <begin position="187"/>
        <end position="207"/>
    </location>
</feature>
<organism evidence="14 15">
    <name type="scientific">Labilibaculum filiforme</name>
    <dbReference type="NCBI Taxonomy" id="1940526"/>
    <lineage>
        <taxon>Bacteria</taxon>
        <taxon>Pseudomonadati</taxon>
        <taxon>Bacteroidota</taxon>
        <taxon>Bacteroidia</taxon>
        <taxon>Marinilabiliales</taxon>
        <taxon>Marinifilaceae</taxon>
        <taxon>Labilibaculum</taxon>
    </lineage>
</organism>
<dbReference type="AlphaFoldDB" id="A0A2N3I0X6"/>
<dbReference type="InterPro" id="IPR036097">
    <property type="entry name" value="HisK_dim/P_sf"/>
</dbReference>
<dbReference type="GO" id="GO:0005524">
    <property type="term" value="F:ATP binding"/>
    <property type="evidence" value="ECO:0007669"/>
    <property type="project" value="UniProtKB-KW"/>
</dbReference>
<evidence type="ECO:0000256" key="9">
    <source>
        <dbReference type="ARBA" id="ARBA00022840"/>
    </source>
</evidence>
<dbReference type="InterPro" id="IPR005467">
    <property type="entry name" value="His_kinase_dom"/>
</dbReference>
<dbReference type="InterPro" id="IPR003594">
    <property type="entry name" value="HATPase_dom"/>
</dbReference>
<evidence type="ECO:0000313" key="15">
    <source>
        <dbReference type="Proteomes" id="UP000233535"/>
    </source>
</evidence>
<dbReference type="Proteomes" id="UP000233535">
    <property type="component" value="Unassembled WGS sequence"/>
</dbReference>
<dbReference type="SMART" id="SM00388">
    <property type="entry name" value="HisKA"/>
    <property type="match status" value="1"/>
</dbReference>